<protein>
    <submittedName>
        <fullName evidence="1">Uncharacterized protein</fullName>
    </submittedName>
</protein>
<evidence type="ECO:0000313" key="1">
    <source>
        <dbReference type="EMBL" id="GMI26142.1"/>
    </source>
</evidence>
<comment type="caution">
    <text evidence="1">The sequence shown here is derived from an EMBL/GenBank/DDBJ whole genome shotgun (WGS) entry which is preliminary data.</text>
</comment>
<dbReference type="InterPro" id="IPR029063">
    <property type="entry name" value="SAM-dependent_MTases_sf"/>
</dbReference>
<dbReference type="EMBL" id="BRYB01001459">
    <property type="protein sequence ID" value="GMI26142.1"/>
    <property type="molecule type" value="Genomic_DNA"/>
</dbReference>
<proteinExistence type="predicted"/>
<gene>
    <name evidence="1" type="ORF">TeGR_g11720</name>
</gene>
<evidence type="ECO:0000313" key="2">
    <source>
        <dbReference type="Proteomes" id="UP001165060"/>
    </source>
</evidence>
<dbReference type="Proteomes" id="UP001165060">
    <property type="component" value="Unassembled WGS sequence"/>
</dbReference>
<name>A0ABQ6MGX6_9STRA</name>
<dbReference type="InterPro" id="IPR007536">
    <property type="entry name" value="16SrRNA_methylTrfase_J"/>
</dbReference>
<accession>A0ABQ6MGX6</accession>
<sequence length="89" mass="9343">MDPMFEPLKSSRALPKKGMGLLRSLLPPPTDAGPGSPPEVLRLALQVLAEGGCSRVVVKRGKSAPCVGGVEPSFVVGGKGRVRFDVYVK</sequence>
<dbReference type="Gene3D" id="3.40.50.150">
    <property type="entry name" value="Vaccinia Virus protein VP39"/>
    <property type="match status" value="1"/>
</dbReference>
<dbReference type="SUPFAM" id="SSF53335">
    <property type="entry name" value="S-adenosyl-L-methionine-dependent methyltransferases"/>
    <property type="match status" value="1"/>
</dbReference>
<keyword evidence="2" id="KW-1185">Reference proteome</keyword>
<organism evidence="1 2">
    <name type="scientific">Tetraparma gracilis</name>
    <dbReference type="NCBI Taxonomy" id="2962635"/>
    <lineage>
        <taxon>Eukaryota</taxon>
        <taxon>Sar</taxon>
        <taxon>Stramenopiles</taxon>
        <taxon>Ochrophyta</taxon>
        <taxon>Bolidophyceae</taxon>
        <taxon>Parmales</taxon>
        <taxon>Triparmaceae</taxon>
        <taxon>Tetraparma</taxon>
    </lineage>
</organism>
<dbReference type="Pfam" id="PF04445">
    <property type="entry name" value="SAM_MT"/>
    <property type="match status" value="1"/>
</dbReference>
<reference evidence="1 2" key="1">
    <citation type="journal article" date="2023" name="Commun. Biol.">
        <title>Genome analysis of Parmales, the sister group of diatoms, reveals the evolutionary specialization of diatoms from phago-mixotrophs to photoautotrophs.</title>
        <authorList>
            <person name="Ban H."/>
            <person name="Sato S."/>
            <person name="Yoshikawa S."/>
            <person name="Yamada K."/>
            <person name="Nakamura Y."/>
            <person name="Ichinomiya M."/>
            <person name="Sato N."/>
            <person name="Blanc-Mathieu R."/>
            <person name="Endo H."/>
            <person name="Kuwata A."/>
            <person name="Ogata H."/>
        </authorList>
    </citation>
    <scope>NUCLEOTIDE SEQUENCE [LARGE SCALE GENOMIC DNA]</scope>
</reference>